<evidence type="ECO:0000313" key="3">
    <source>
        <dbReference type="EMBL" id="KAK1125904.1"/>
    </source>
</evidence>
<sequence length="95" mass="10469">MKRGETNFSFAQRKLPFIFSSSVVTIVSGTARPQKVEISNYPNKKKIEVKVGESRRLECVVRSAKPAASIVWYRGNVQIKGGDTVITPISIEGGE</sequence>
<accession>A0AA40FVA1</accession>
<dbReference type="InterPro" id="IPR013162">
    <property type="entry name" value="CD80_C2-set"/>
</dbReference>
<name>A0AA40FVA1_9HYME</name>
<dbReference type="EMBL" id="JAHYIQ010000015">
    <property type="protein sequence ID" value="KAK1125904.1"/>
    <property type="molecule type" value="Genomic_DNA"/>
</dbReference>
<comment type="caution">
    <text evidence="3">The sequence shown here is derived from an EMBL/GenBank/DDBJ whole genome shotgun (WGS) entry which is preliminary data.</text>
</comment>
<proteinExistence type="predicted"/>
<evidence type="ECO:0000313" key="4">
    <source>
        <dbReference type="Proteomes" id="UP001177670"/>
    </source>
</evidence>
<keyword evidence="1" id="KW-1015">Disulfide bond</keyword>
<dbReference type="AlphaFoldDB" id="A0AA40FVA1"/>
<protein>
    <recommendedName>
        <fullName evidence="2">Ig-like domain-containing protein</fullName>
    </recommendedName>
</protein>
<organism evidence="3 4">
    <name type="scientific">Melipona bicolor</name>
    <dbReference type="NCBI Taxonomy" id="60889"/>
    <lineage>
        <taxon>Eukaryota</taxon>
        <taxon>Metazoa</taxon>
        <taxon>Ecdysozoa</taxon>
        <taxon>Arthropoda</taxon>
        <taxon>Hexapoda</taxon>
        <taxon>Insecta</taxon>
        <taxon>Pterygota</taxon>
        <taxon>Neoptera</taxon>
        <taxon>Endopterygota</taxon>
        <taxon>Hymenoptera</taxon>
        <taxon>Apocrita</taxon>
        <taxon>Aculeata</taxon>
        <taxon>Apoidea</taxon>
        <taxon>Anthophila</taxon>
        <taxon>Apidae</taxon>
        <taxon>Melipona</taxon>
    </lineage>
</organism>
<reference evidence="3" key="1">
    <citation type="submission" date="2021-10" db="EMBL/GenBank/DDBJ databases">
        <title>Melipona bicolor Genome sequencing and assembly.</title>
        <authorList>
            <person name="Araujo N.S."/>
            <person name="Arias M.C."/>
        </authorList>
    </citation>
    <scope>NUCLEOTIDE SEQUENCE</scope>
    <source>
        <strain evidence="3">USP_2M_L1-L4_2017</strain>
        <tissue evidence="3">Whole body</tissue>
    </source>
</reference>
<dbReference type="InterPro" id="IPR036179">
    <property type="entry name" value="Ig-like_dom_sf"/>
</dbReference>
<dbReference type="SUPFAM" id="SSF48726">
    <property type="entry name" value="Immunoglobulin"/>
    <property type="match status" value="1"/>
</dbReference>
<dbReference type="InterPro" id="IPR013783">
    <property type="entry name" value="Ig-like_fold"/>
</dbReference>
<dbReference type="Gene3D" id="2.60.40.10">
    <property type="entry name" value="Immunoglobulins"/>
    <property type="match status" value="1"/>
</dbReference>
<dbReference type="Proteomes" id="UP001177670">
    <property type="component" value="Unassembled WGS sequence"/>
</dbReference>
<feature type="domain" description="Ig-like" evidence="2">
    <location>
        <begin position="33"/>
        <end position="95"/>
    </location>
</feature>
<dbReference type="InterPro" id="IPR007110">
    <property type="entry name" value="Ig-like_dom"/>
</dbReference>
<evidence type="ECO:0000259" key="2">
    <source>
        <dbReference type="PROSITE" id="PS50835"/>
    </source>
</evidence>
<dbReference type="PROSITE" id="PS50835">
    <property type="entry name" value="IG_LIKE"/>
    <property type="match status" value="1"/>
</dbReference>
<keyword evidence="4" id="KW-1185">Reference proteome</keyword>
<dbReference type="Pfam" id="PF08205">
    <property type="entry name" value="C2-set_2"/>
    <property type="match status" value="1"/>
</dbReference>
<gene>
    <name evidence="3" type="ORF">K0M31_005440</name>
</gene>
<evidence type="ECO:0000256" key="1">
    <source>
        <dbReference type="ARBA" id="ARBA00023157"/>
    </source>
</evidence>